<dbReference type="EMBL" id="JADCNL010000001">
    <property type="protein sequence ID" value="KAG0496520.1"/>
    <property type="molecule type" value="Genomic_DNA"/>
</dbReference>
<reference evidence="1 2" key="1">
    <citation type="journal article" date="2020" name="Nat. Food">
        <title>A phased Vanilla planifolia genome enables genetic improvement of flavour and production.</title>
        <authorList>
            <person name="Hasing T."/>
            <person name="Tang H."/>
            <person name="Brym M."/>
            <person name="Khazi F."/>
            <person name="Huang T."/>
            <person name="Chambers A.H."/>
        </authorList>
    </citation>
    <scope>NUCLEOTIDE SEQUENCE [LARGE SCALE GENOMIC DNA]</scope>
    <source>
        <tissue evidence="1">Leaf</tissue>
    </source>
</reference>
<evidence type="ECO:0000313" key="2">
    <source>
        <dbReference type="Proteomes" id="UP000636800"/>
    </source>
</evidence>
<name>A0A835RQ95_VANPL</name>
<organism evidence="1 2">
    <name type="scientific">Vanilla planifolia</name>
    <name type="common">Vanilla</name>
    <dbReference type="NCBI Taxonomy" id="51239"/>
    <lineage>
        <taxon>Eukaryota</taxon>
        <taxon>Viridiplantae</taxon>
        <taxon>Streptophyta</taxon>
        <taxon>Embryophyta</taxon>
        <taxon>Tracheophyta</taxon>
        <taxon>Spermatophyta</taxon>
        <taxon>Magnoliopsida</taxon>
        <taxon>Liliopsida</taxon>
        <taxon>Asparagales</taxon>
        <taxon>Orchidaceae</taxon>
        <taxon>Vanilloideae</taxon>
        <taxon>Vanilleae</taxon>
        <taxon>Vanilla</taxon>
    </lineage>
</organism>
<dbReference type="AlphaFoldDB" id="A0A835RQ95"/>
<sequence>MAYTVFVSTAEETETASAALSPNRVLLRPTAAKVRRRGSRTPPLCLHGDMVELGCIAFLECDEEMLGDDGSRRGLQITSKGRQAGHQERCCFCSGCSSAL</sequence>
<keyword evidence="2" id="KW-1185">Reference proteome</keyword>
<proteinExistence type="predicted"/>
<evidence type="ECO:0000313" key="1">
    <source>
        <dbReference type="EMBL" id="KAG0496520.1"/>
    </source>
</evidence>
<gene>
    <name evidence="1" type="ORF">HPP92_001211</name>
</gene>
<accession>A0A835RQ95</accession>
<protein>
    <submittedName>
        <fullName evidence="1">Uncharacterized protein</fullName>
    </submittedName>
</protein>
<dbReference type="Proteomes" id="UP000636800">
    <property type="component" value="Chromosome 1"/>
</dbReference>
<dbReference type="OrthoDB" id="767234at2759"/>
<comment type="caution">
    <text evidence="1">The sequence shown here is derived from an EMBL/GenBank/DDBJ whole genome shotgun (WGS) entry which is preliminary data.</text>
</comment>